<dbReference type="EMBL" id="REGN01004064">
    <property type="protein sequence ID" value="RNA19360.1"/>
    <property type="molecule type" value="Genomic_DNA"/>
</dbReference>
<gene>
    <name evidence="2" type="ORF">BpHYR1_038989</name>
</gene>
<comment type="caution">
    <text evidence="2">The sequence shown here is derived from an EMBL/GenBank/DDBJ whole genome shotgun (WGS) entry which is preliminary data.</text>
</comment>
<evidence type="ECO:0000256" key="1">
    <source>
        <dbReference type="SAM" id="MobiDB-lite"/>
    </source>
</evidence>
<evidence type="ECO:0000313" key="2">
    <source>
        <dbReference type="EMBL" id="RNA19360.1"/>
    </source>
</evidence>
<feature type="region of interest" description="Disordered" evidence="1">
    <location>
        <begin position="33"/>
        <end position="58"/>
    </location>
</feature>
<dbReference type="AlphaFoldDB" id="A0A3M7R739"/>
<protein>
    <submittedName>
        <fullName evidence="2">Uncharacterized protein</fullName>
    </submittedName>
</protein>
<keyword evidence="3" id="KW-1185">Reference proteome</keyword>
<accession>A0A3M7R739</accession>
<dbReference type="Proteomes" id="UP000276133">
    <property type="component" value="Unassembled WGS sequence"/>
</dbReference>
<organism evidence="2 3">
    <name type="scientific">Brachionus plicatilis</name>
    <name type="common">Marine rotifer</name>
    <name type="synonym">Brachionus muelleri</name>
    <dbReference type="NCBI Taxonomy" id="10195"/>
    <lineage>
        <taxon>Eukaryota</taxon>
        <taxon>Metazoa</taxon>
        <taxon>Spiralia</taxon>
        <taxon>Gnathifera</taxon>
        <taxon>Rotifera</taxon>
        <taxon>Eurotatoria</taxon>
        <taxon>Monogononta</taxon>
        <taxon>Pseudotrocha</taxon>
        <taxon>Ploima</taxon>
        <taxon>Brachionidae</taxon>
        <taxon>Brachionus</taxon>
    </lineage>
</organism>
<proteinExistence type="predicted"/>
<name>A0A3M7R739_BRAPC</name>
<evidence type="ECO:0000313" key="3">
    <source>
        <dbReference type="Proteomes" id="UP000276133"/>
    </source>
</evidence>
<reference evidence="2 3" key="1">
    <citation type="journal article" date="2018" name="Sci. Rep.">
        <title>Genomic signatures of local adaptation to the degree of environmental predictability in rotifers.</title>
        <authorList>
            <person name="Franch-Gras L."/>
            <person name="Hahn C."/>
            <person name="Garcia-Roger E.M."/>
            <person name="Carmona M.J."/>
            <person name="Serra M."/>
            <person name="Gomez A."/>
        </authorList>
    </citation>
    <scope>NUCLEOTIDE SEQUENCE [LARGE SCALE GENOMIC DNA]</scope>
    <source>
        <strain evidence="2">HYR1</strain>
    </source>
</reference>
<sequence length="93" mass="10671">MNIEINFFLPWIYINFSLFQTLFKKFHHKEILSKPRPNNGQRGCPSRPVCGSEPADLSDLADPKFEENIFIWMIKKNSLDGSARSLRSAGKDA</sequence>